<gene>
    <name evidence="5" type="ORF">BA177_10285</name>
</gene>
<reference evidence="5 6" key="1">
    <citation type="submission" date="2016-06" db="EMBL/GenBank/DDBJ databases">
        <title>Complete genome sequence of a deep-branching marine Gamma Proteobacterium Woeseia oceani type strain XK5.</title>
        <authorList>
            <person name="Mu D."/>
            <person name="Du Z."/>
        </authorList>
    </citation>
    <scope>NUCLEOTIDE SEQUENCE [LARGE SCALE GENOMIC DNA]</scope>
    <source>
        <strain evidence="5 6">XK5</strain>
    </source>
</reference>
<keyword evidence="4" id="KW-0732">Signal</keyword>
<evidence type="ECO:0000256" key="3">
    <source>
        <dbReference type="ARBA" id="ARBA00023237"/>
    </source>
</evidence>
<dbReference type="Proteomes" id="UP000092695">
    <property type="component" value="Chromosome"/>
</dbReference>
<sequence length="627" mass="69106">MNYQARSALKKGAALAVFLPILSHADMANEQSDVEEVSTITVYGQRVANNDPAGTSASVATALRYDPQVDLQARGHAEGQADIAIRGGLFENTGFKLGAVTVMDPQTGHYAALVPLNPDALSAPVILTGIDNALAGFNAAVATLNYEWQPMHSERRIGVGVGSDSLQYRSVKLAHVFAAAHSDKGIEVDYASSSGEGSRAYGDHDFERFFARAQHRTTNTQTDFAMGYQDNFYGWPGAYTGFANLPETDHTQSHLLLFNQRIGGKQDAPDTAYLEWGGYYRTLENDYDFDRRTTESGAPGAFDHKTRSYAIGLQGKQPRGSWQWHYGLQLSADELLRSTDLTHGTFNSRRYARLSVAPSRRWMIDSANHLTLRLGATFDASNRDDNALLPLLGLTWAHTDTAGVDKISIDYAATSQLPGYTALNSGVNGLFGGNPTLGRARADTLSLAFDRQRAEWHANVTIFSRRDDDLVDWTYLSGAPFARQANAVDIDVVGVELALSRQWQAVTLVAGYNYLDKQADYGVGSVDASFYALNYARHRLTLAVLARPSDRITLRWDNELRDQADNALRTGNHRAYATSMAFEWSPLFADRLTASLIADNLTNSNFEEFPGTPAARRRLSLKLRYLW</sequence>
<evidence type="ECO:0000256" key="2">
    <source>
        <dbReference type="ARBA" id="ARBA00023136"/>
    </source>
</evidence>
<proteinExistence type="predicted"/>
<feature type="chain" id="PRO_5008260185" description="TonB-dependent receptor-like beta-barrel domain-containing protein" evidence="4">
    <location>
        <begin position="29"/>
        <end position="627"/>
    </location>
</feature>
<dbReference type="STRING" id="1548547.BA177_10285"/>
<evidence type="ECO:0000256" key="4">
    <source>
        <dbReference type="SAM" id="SignalP"/>
    </source>
</evidence>
<evidence type="ECO:0000313" key="5">
    <source>
        <dbReference type="EMBL" id="ANO51542.1"/>
    </source>
</evidence>
<keyword evidence="2" id="KW-0472">Membrane</keyword>
<evidence type="ECO:0008006" key="7">
    <source>
        <dbReference type="Google" id="ProtNLM"/>
    </source>
</evidence>
<accession>A0A193LGA2</accession>
<comment type="subcellular location">
    <subcellularLocation>
        <location evidence="1">Cell outer membrane</location>
    </subcellularLocation>
</comment>
<keyword evidence="6" id="KW-1185">Reference proteome</keyword>
<dbReference type="RefSeq" id="WP_068615981.1">
    <property type="nucleotide sequence ID" value="NZ_CP016268.1"/>
</dbReference>
<dbReference type="KEGG" id="woc:BA177_10285"/>
<organism evidence="5 6">
    <name type="scientific">Woeseia oceani</name>
    <dbReference type="NCBI Taxonomy" id="1548547"/>
    <lineage>
        <taxon>Bacteria</taxon>
        <taxon>Pseudomonadati</taxon>
        <taxon>Pseudomonadota</taxon>
        <taxon>Gammaproteobacteria</taxon>
        <taxon>Woeseiales</taxon>
        <taxon>Woeseiaceae</taxon>
        <taxon>Woeseia</taxon>
    </lineage>
</organism>
<evidence type="ECO:0000313" key="6">
    <source>
        <dbReference type="Proteomes" id="UP000092695"/>
    </source>
</evidence>
<dbReference type="EMBL" id="CP016268">
    <property type="protein sequence ID" value="ANO51542.1"/>
    <property type="molecule type" value="Genomic_DNA"/>
</dbReference>
<dbReference type="AlphaFoldDB" id="A0A193LGA2"/>
<feature type="signal peptide" evidence="4">
    <location>
        <begin position="1"/>
        <end position="28"/>
    </location>
</feature>
<keyword evidence="3" id="KW-0998">Cell outer membrane</keyword>
<dbReference type="Gene3D" id="2.40.170.20">
    <property type="entry name" value="TonB-dependent receptor, beta-barrel domain"/>
    <property type="match status" value="1"/>
</dbReference>
<evidence type="ECO:0000256" key="1">
    <source>
        <dbReference type="ARBA" id="ARBA00004442"/>
    </source>
</evidence>
<dbReference type="SUPFAM" id="SSF56935">
    <property type="entry name" value="Porins"/>
    <property type="match status" value="1"/>
</dbReference>
<dbReference type="OrthoDB" id="9758472at2"/>
<protein>
    <recommendedName>
        <fullName evidence="7">TonB-dependent receptor-like beta-barrel domain-containing protein</fullName>
    </recommendedName>
</protein>
<dbReference type="GO" id="GO:0009279">
    <property type="term" value="C:cell outer membrane"/>
    <property type="evidence" value="ECO:0007669"/>
    <property type="project" value="UniProtKB-SubCell"/>
</dbReference>
<dbReference type="InterPro" id="IPR036942">
    <property type="entry name" value="Beta-barrel_TonB_sf"/>
</dbReference>
<name>A0A193LGA2_9GAMM</name>